<evidence type="ECO:0000256" key="1">
    <source>
        <dbReference type="SAM" id="MobiDB-lite"/>
    </source>
</evidence>
<dbReference type="PANTHER" id="PTHR14237:SF80">
    <property type="entry name" value="MOLYBDENUM COFACTOR SULFURASE"/>
    <property type="match status" value="1"/>
</dbReference>
<comment type="caution">
    <text evidence="3">The sequence shown here is derived from an EMBL/GenBank/DDBJ whole genome shotgun (WGS) entry which is preliminary data.</text>
</comment>
<dbReference type="AlphaFoldDB" id="A0A9P7JIR0"/>
<feature type="region of interest" description="Disordered" evidence="1">
    <location>
        <begin position="1"/>
        <end position="25"/>
    </location>
</feature>
<dbReference type="InterPro" id="IPR015424">
    <property type="entry name" value="PyrdxlP-dep_Trfase"/>
</dbReference>
<dbReference type="Gene3D" id="3.90.1150.10">
    <property type="entry name" value="Aspartate Aminotransferase, domain 1"/>
    <property type="match status" value="1"/>
</dbReference>
<dbReference type="GeneID" id="64624158"/>
<organism evidence="3 4">
    <name type="scientific">Suillus subaureus</name>
    <dbReference type="NCBI Taxonomy" id="48587"/>
    <lineage>
        <taxon>Eukaryota</taxon>
        <taxon>Fungi</taxon>
        <taxon>Dikarya</taxon>
        <taxon>Basidiomycota</taxon>
        <taxon>Agaricomycotina</taxon>
        <taxon>Agaricomycetes</taxon>
        <taxon>Agaricomycetidae</taxon>
        <taxon>Boletales</taxon>
        <taxon>Suillineae</taxon>
        <taxon>Suillaceae</taxon>
        <taxon>Suillus</taxon>
    </lineage>
</organism>
<dbReference type="Pfam" id="PF00266">
    <property type="entry name" value="Aminotran_5"/>
    <property type="match status" value="1"/>
</dbReference>
<accession>A0A9P7JIR0</accession>
<dbReference type="InterPro" id="IPR000192">
    <property type="entry name" value="Aminotrans_V_dom"/>
</dbReference>
<dbReference type="OrthoDB" id="10264306at2759"/>
<keyword evidence="3" id="KW-0808">Transferase</keyword>
<dbReference type="RefSeq" id="XP_041198206.1">
    <property type="nucleotide sequence ID" value="XM_041330141.1"/>
</dbReference>
<feature type="domain" description="Aminotransferase class V" evidence="2">
    <location>
        <begin position="132"/>
        <end position="405"/>
    </location>
</feature>
<dbReference type="InterPro" id="IPR015422">
    <property type="entry name" value="PyrdxlP-dep_Trfase_small"/>
</dbReference>
<dbReference type="GO" id="GO:0043545">
    <property type="term" value="P:molybdopterin cofactor metabolic process"/>
    <property type="evidence" value="ECO:0007669"/>
    <property type="project" value="TreeGrafter"/>
</dbReference>
<proteinExistence type="predicted"/>
<dbReference type="PANTHER" id="PTHR14237">
    <property type="entry name" value="MOLYBDOPTERIN COFACTOR SULFURASE MOSC"/>
    <property type="match status" value="1"/>
</dbReference>
<dbReference type="SUPFAM" id="SSF53383">
    <property type="entry name" value="PLP-dependent transferases"/>
    <property type="match status" value="1"/>
</dbReference>
<dbReference type="EMBL" id="JABBWG010000003">
    <property type="protein sequence ID" value="KAG1824489.1"/>
    <property type="molecule type" value="Genomic_DNA"/>
</dbReference>
<gene>
    <name evidence="3" type="ORF">BJ212DRAFT_1260842</name>
</gene>
<sequence>MGNKHSSPVLPNQSRDQRIGVNTNYDHSAPVSHISLRYHKSQAPLLKSTSSHDTLLCEKPPALPHNYHPNVTHLPLTLTTYTPLTPSISRQDAEARAYSAFLKSFPEYQSTWILDTLRRTDFARLDRTGETYVDYMGGAQHPESLVRVHSAFLTESVMGNTHSVSNSSKLSSRYADEARDAVLSFFRAPPGYTVVFTANATAALKLVGEAYPFKFNNGYILGADSHNSVHGIREYASRRGAEVHYIPSTSTGGFVLSTAKDILSQHRPQNTSSLFALTGLSNITNAKNPLSIIGFASSLGYHTLLDAAALAPSSVISLSETPVDAMVVSFYKMFGYPTGVGALIVKESFLEILERPWFAGGTVDVVQVPGSIFTRASVLHEQFEDGTINFMTLPAVTDGLRFLSAYLPFLPLRLSCLTHYLVVSLSCLRHDSTGTPVVNILSKLPSRRLESAGEQSDSGSTISLIFLSASQLPLFYYRHLNETLDCSLQERLIPNSFIEHVAVSRNISLRTGCMCNPGGAASLLGIQDQMERLYPGVTLKDFERVVGRELGVVRISLGLASNFQDVWNVVMFASSLADSRTRQALWDTWTNVPIGQAV</sequence>
<dbReference type="Proteomes" id="UP000807769">
    <property type="component" value="Unassembled WGS sequence"/>
</dbReference>
<evidence type="ECO:0000313" key="4">
    <source>
        <dbReference type="Proteomes" id="UP000807769"/>
    </source>
</evidence>
<reference evidence="3" key="1">
    <citation type="journal article" date="2020" name="New Phytol.">
        <title>Comparative genomics reveals dynamic genome evolution in host specialist ectomycorrhizal fungi.</title>
        <authorList>
            <person name="Lofgren L.A."/>
            <person name="Nguyen N.H."/>
            <person name="Vilgalys R."/>
            <person name="Ruytinx J."/>
            <person name="Liao H.L."/>
            <person name="Branco S."/>
            <person name="Kuo A."/>
            <person name="LaButti K."/>
            <person name="Lipzen A."/>
            <person name="Andreopoulos W."/>
            <person name="Pangilinan J."/>
            <person name="Riley R."/>
            <person name="Hundley H."/>
            <person name="Na H."/>
            <person name="Barry K."/>
            <person name="Grigoriev I.V."/>
            <person name="Stajich J.E."/>
            <person name="Kennedy P.G."/>
        </authorList>
    </citation>
    <scope>NUCLEOTIDE SEQUENCE</scope>
    <source>
        <strain evidence="3">MN1</strain>
    </source>
</reference>
<dbReference type="GO" id="GO:0008265">
    <property type="term" value="F:molybdenum cofactor sulfurtransferase activity"/>
    <property type="evidence" value="ECO:0007669"/>
    <property type="project" value="TreeGrafter"/>
</dbReference>
<evidence type="ECO:0000313" key="3">
    <source>
        <dbReference type="EMBL" id="KAG1824489.1"/>
    </source>
</evidence>
<keyword evidence="4" id="KW-1185">Reference proteome</keyword>
<dbReference type="InterPro" id="IPR015421">
    <property type="entry name" value="PyrdxlP-dep_Trfase_major"/>
</dbReference>
<protein>
    <submittedName>
        <fullName evidence="3">Pyridoxal phosphate-dependent transferase</fullName>
    </submittedName>
</protein>
<evidence type="ECO:0000259" key="2">
    <source>
        <dbReference type="Pfam" id="PF00266"/>
    </source>
</evidence>
<name>A0A9P7JIR0_9AGAM</name>
<dbReference type="Gene3D" id="3.40.640.10">
    <property type="entry name" value="Type I PLP-dependent aspartate aminotransferase-like (Major domain)"/>
    <property type="match status" value="1"/>
</dbReference>